<dbReference type="PANTHER" id="PTHR33204">
    <property type="entry name" value="TRANSCRIPTIONAL REGULATOR, MARR FAMILY"/>
    <property type="match status" value="1"/>
</dbReference>
<dbReference type="Pfam" id="PF01638">
    <property type="entry name" value="HxlR"/>
    <property type="match status" value="1"/>
</dbReference>
<evidence type="ECO:0000256" key="2">
    <source>
        <dbReference type="ARBA" id="ARBA00023125"/>
    </source>
</evidence>
<dbReference type="Gene3D" id="1.10.10.10">
    <property type="entry name" value="Winged helix-like DNA-binding domain superfamily/Winged helix DNA-binding domain"/>
    <property type="match status" value="1"/>
</dbReference>
<evidence type="ECO:0000313" key="6">
    <source>
        <dbReference type="Proteomes" id="UP001596113"/>
    </source>
</evidence>
<evidence type="ECO:0000256" key="1">
    <source>
        <dbReference type="ARBA" id="ARBA00023015"/>
    </source>
</evidence>
<feature type="domain" description="HTH hxlR-type" evidence="4">
    <location>
        <begin position="1"/>
        <end position="76"/>
    </location>
</feature>
<dbReference type="SUPFAM" id="SSF46785">
    <property type="entry name" value="Winged helix' DNA-binding domain"/>
    <property type="match status" value="1"/>
</dbReference>
<dbReference type="PROSITE" id="PS51118">
    <property type="entry name" value="HTH_HXLR"/>
    <property type="match status" value="1"/>
</dbReference>
<proteinExistence type="predicted"/>
<keyword evidence="6" id="KW-1185">Reference proteome</keyword>
<organism evidence="5 6">
    <name type="scientific">Cohnella soli</name>
    <dbReference type="NCBI Taxonomy" id="425005"/>
    <lineage>
        <taxon>Bacteria</taxon>
        <taxon>Bacillati</taxon>
        <taxon>Bacillota</taxon>
        <taxon>Bacilli</taxon>
        <taxon>Bacillales</taxon>
        <taxon>Paenibacillaceae</taxon>
        <taxon>Cohnella</taxon>
    </lineage>
</organism>
<dbReference type="EMBL" id="JBHSMI010000056">
    <property type="protein sequence ID" value="MFC5406479.1"/>
    <property type="molecule type" value="Genomic_DNA"/>
</dbReference>
<dbReference type="Proteomes" id="UP001596113">
    <property type="component" value="Unassembled WGS sequence"/>
</dbReference>
<keyword evidence="2" id="KW-0238">DNA-binding</keyword>
<name>A0ABW0HZP9_9BACL</name>
<comment type="caution">
    <text evidence="5">The sequence shown here is derived from an EMBL/GenBank/DDBJ whole genome shotgun (WGS) entry which is preliminary data.</text>
</comment>
<evidence type="ECO:0000259" key="4">
    <source>
        <dbReference type="PROSITE" id="PS51118"/>
    </source>
</evidence>
<sequence>MPGRGRVIDVRREMESTKKILTEQLRELERDGIVERKSYPEPRPRVEYRLTAAGRSMIVFLDKMSEWGEKHIFSKP</sequence>
<reference evidence="6" key="1">
    <citation type="journal article" date="2019" name="Int. J. Syst. Evol. Microbiol.">
        <title>The Global Catalogue of Microorganisms (GCM) 10K type strain sequencing project: providing services to taxonomists for standard genome sequencing and annotation.</title>
        <authorList>
            <consortium name="The Broad Institute Genomics Platform"/>
            <consortium name="The Broad Institute Genome Sequencing Center for Infectious Disease"/>
            <person name="Wu L."/>
            <person name="Ma J."/>
        </authorList>
    </citation>
    <scope>NUCLEOTIDE SEQUENCE [LARGE SCALE GENOMIC DNA]</scope>
    <source>
        <strain evidence="6">CGMCC 1.18575</strain>
    </source>
</reference>
<protein>
    <submittedName>
        <fullName evidence="5">Winged helix-turn-helix transcriptional regulator</fullName>
    </submittedName>
</protein>
<dbReference type="InterPro" id="IPR036388">
    <property type="entry name" value="WH-like_DNA-bd_sf"/>
</dbReference>
<keyword evidence="3" id="KW-0804">Transcription</keyword>
<evidence type="ECO:0000256" key="3">
    <source>
        <dbReference type="ARBA" id="ARBA00023163"/>
    </source>
</evidence>
<dbReference type="RefSeq" id="WP_378138580.1">
    <property type="nucleotide sequence ID" value="NZ_JBHSMI010000056.1"/>
</dbReference>
<dbReference type="InterPro" id="IPR036390">
    <property type="entry name" value="WH_DNA-bd_sf"/>
</dbReference>
<dbReference type="InterPro" id="IPR002577">
    <property type="entry name" value="HTH_HxlR"/>
</dbReference>
<keyword evidence="1" id="KW-0805">Transcription regulation</keyword>
<gene>
    <name evidence="5" type="ORF">ACFPOF_27420</name>
</gene>
<evidence type="ECO:0000313" key="5">
    <source>
        <dbReference type="EMBL" id="MFC5406479.1"/>
    </source>
</evidence>
<accession>A0ABW0HZP9</accession>